<name>D2V438_NAEGR</name>
<organism evidence="2">
    <name type="scientific">Naegleria gruberi</name>
    <name type="common">Amoeba</name>
    <dbReference type="NCBI Taxonomy" id="5762"/>
    <lineage>
        <taxon>Eukaryota</taxon>
        <taxon>Discoba</taxon>
        <taxon>Heterolobosea</taxon>
        <taxon>Tetramitia</taxon>
        <taxon>Eutetramitia</taxon>
        <taxon>Vahlkampfiidae</taxon>
        <taxon>Naegleria</taxon>
    </lineage>
</organism>
<evidence type="ECO:0000313" key="2">
    <source>
        <dbReference type="Proteomes" id="UP000006671"/>
    </source>
</evidence>
<dbReference type="GO" id="GO:0031146">
    <property type="term" value="P:SCF-dependent proteasomal ubiquitin-dependent protein catabolic process"/>
    <property type="evidence" value="ECO:0007669"/>
    <property type="project" value="TreeGrafter"/>
</dbReference>
<dbReference type="OrthoDB" id="10257471at2759"/>
<dbReference type="InterPro" id="IPR032675">
    <property type="entry name" value="LRR_dom_sf"/>
</dbReference>
<dbReference type="InterPro" id="IPR001611">
    <property type="entry name" value="Leu-rich_rpt"/>
</dbReference>
<dbReference type="GO" id="GO:0019005">
    <property type="term" value="C:SCF ubiquitin ligase complex"/>
    <property type="evidence" value="ECO:0007669"/>
    <property type="project" value="TreeGrafter"/>
</dbReference>
<reference evidence="1 2" key="1">
    <citation type="journal article" date="2010" name="Cell">
        <title>The genome of Naegleria gruberi illuminates early eukaryotic versatility.</title>
        <authorList>
            <person name="Fritz-Laylin L.K."/>
            <person name="Prochnik S.E."/>
            <person name="Ginger M.L."/>
            <person name="Dacks J.B."/>
            <person name="Carpenter M.L."/>
            <person name="Field M.C."/>
            <person name="Kuo A."/>
            <person name="Paredez A."/>
            <person name="Chapman J."/>
            <person name="Pham J."/>
            <person name="Shu S."/>
            <person name="Neupane R."/>
            <person name="Cipriano M."/>
            <person name="Mancuso J."/>
            <person name="Tu H."/>
            <person name="Salamov A."/>
            <person name="Lindquist E."/>
            <person name="Shapiro H."/>
            <person name="Lucas S."/>
            <person name="Grigoriev I.V."/>
            <person name="Cande W.Z."/>
            <person name="Fulton C."/>
            <person name="Rokhsar D.S."/>
            <person name="Dawson S.C."/>
        </authorList>
    </citation>
    <scope>NUCLEOTIDE SEQUENCE [LARGE SCALE GENOMIC DNA]</scope>
    <source>
        <strain evidence="1 2">NEG-M</strain>
    </source>
</reference>
<protein>
    <submittedName>
        <fullName evidence="1">Predicted protein</fullName>
    </submittedName>
</protein>
<keyword evidence="2" id="KW-1185">Reference proteome</keyword>
<sequence>MKKRDQLTARQQSTFIIAPFGIQLSQCPTVDELKALRHLSALKELTLLRELPLSYGSIYYLNNITSLKVRFNTVVLIPRMNHLKHLEILENPNEKSQFTDIRVGTICKLKNLESFVVRFPNPRLPPEYFEKLSVLSKLTELEISTDSSNDWEKAKSISTFSQLTKLNIQCSKNINMIITSVGSLSNLTYLNASQCNISSVNLKFLQLFKLTKLDLSKNNIGGDGMKVIALLTNLKYLNLQDCNITNDCITHLTSLTKLVHLNVGDNYIGNEGLFLISSLRNLTYLSVERGTGRRFNERQVDIANQGMEINHQGIAHLTNLHNLRHLDFSGKPICDKGIEFIGKLNSIEILNVSRCNCSGDIESLQKSPHLINLNIVGNPIGDKGAEILSRMTLEELNARNCGISYDGVKLIGNSKIKTAFLQNNPGMRKNNDDITKFKNIVSKKDHSWE</sequence>
<dbReference type="KEGG" id="ngr:NAEGRDRAFT_63585"/>
<dbReference type="AlphaFoldDB" id="D2V438"/>
<accession>D2V438</accession>
<dbReference type="PANTHER" id="PTHR13318">
    <property type="entry name" value="PARTNER OF PAIRED, ISOFORM B-RELATED"/>
    <property type="match status" value="1"/>
</dbReference>
<dbReference type="PANTHER" id="PTHR13318:SF190">
    <property type="entry name" value="PARTNER OF PAIRED, ISOFORM B"/>
    <property type="match status" value="1"/>
</dbReference>
<dbReference type="SUPFAM" id="SSF52047">
    <property type="entry name" value="RNI-like"/>
    <property type="match status" value="1"/>
</dbReference>
<proteinExistence type="predicted"/>
<dbReference type="RefSeq" id="XP_002681199.1">
    <property type="nucleotide sequence ID" value="XM_002681153.1"/>
</dbReference>
<gene>
    <name evidence="1" type="ORF">NAEGRDRAFT_63585</name>
</gene>
<dbReference type="EMBL" id="GG738851">
    <property type="protein sequence ID" value="EFC48455.1"/>
    <property type="molecule type" value="Genomic_DNA"/>
</dbReference>
<dbReference type="Proteomes" id="UP000006671">
    <property type="component" value="Unassembled WGS sequence"/>
</dbReference>
<evidence type="ECO:0000313" key="1">
    <source>
        <dbReference type="EMBL" id="EFC48455.1"/>
    </source>
</evidence>
<dbReference type="Gene3D" id="3.80.10.10">
    <property type="entry name" value="Ribonuclease Inhibitor"/>
    <property type="match status" value="2"/>
</dbReference>
<dbReference type="VEuPathDB" id="AmoebaDB:NAEGRDRAFT_63585"/>
<dbReference type="eggNOG" id="KOG1947">
    <property type="taxonomic scope" value="Eukaryota"/>
</dbReference>
<dbReference type="GeneID" id="8849768"/>
<dbReference type="InParanoid" id="D2V438"/>
<dbReference type="Pfam" id="PF13516">
    <property type="entry name" value="LRR_6"/>
    <property type="match status" value="4"/>
</dbReference>